<sequence length="159" mass="16538">MPPDPARDPIARWAQDADGAALWLHATGVAVDGRGLLILGGSGTGKSGLALELMAHGARLIADDGLWLDTASRPPALRRPAQATGLIEARRVGLLHAGDTLAEAPLALAVDLDRAETDRLPPPRRIAVGETGCPLIHGAGDPRLAPALLLMLRHGRAHP</sequence>
<dbReference type="GO" id="GO:0006109">
    <property type="term" value="P:regulation of carbohydrate metabolic process"/>
    <property type="evidence" value="ECO:0007669"/>
    <property type="project" value="InterPro"/>
</dbReference>
<keyword evidence="2" id="KW-0808">Transferase</keyword>
<name>A0A7X6GX86_9RHOB</name>
<keyword evidence="2" id="KW-0418">Kinase</keyword>
<dbReference type="GO" id="GO:0000155">
    <property type="term" value="F:phosphorelay sensor kinase activity"/>
    <property type="evidence" value="ECO:0007669"/>
    <property type="project" value="InterPro"/>
</dbReference>
<evidence type="ECO:0000259" key="1">
    <source>
        <dbReference type="Pfam" id="PF07475"/>
    </source>
</evidence>
<reference evidence="2 3" key="1">
    <citation type="submission" date="2020-04" db="EMBL/GenBank/DDBJ databases">
        <authorList>
            <person name="Yoon J."/>
        </authorList>
    </citation>
    <scope>NUCLEOTIDE SEQUENCE [LARGE SCALE GENOMIC DNA]</scope>
    <source>
        <strain evidence="2 3">KMU-115</strain>
    </source>
</reference>
<protein>
    <submittedName>
        <fullName evidence="2">Serine kinase</fullName>
    </submittedName>
</protein>
<comment type="caution">
    <text evidence="2">The sequence shown here is derived from an EMBL/GenBank/DDBJ whole genome shotgun (WGS) entry which is preliminary data.</text>
</comment>
<accession>A0A7X6GX86</accession>
<dbReference type="EMBL" id="JAAZQQ010000001">
    <property type="protein sequence ID" value="NKX42986.1"/>
    <property type="molecule type" value="Genomic_DNA"/>
</dbReference>
<proteinExistence type="predicted"/>
<keyword evidence="3" id="KW-1185">Reference proteome</keyword>
<dbReference type="InterPro" id="IPR027417">
    <property type="entry name" value="P-loop_NTPase"/>
</dbReference>
<gene>
    <name evidence="2" type="ORF">HCU73_00155</name>
</gene>
<dbReference type="GO" id="GO:0005524">
    <property type="term" value="F:ATP binding"/>
    <property type="evidence" value="ECO:0007669"/>
    <property type="project" value="InterPro"/>
</dbReference>
<dbReference type="InterPro" id="IPR011104">
    <property type="entry name" value="Hpr_kin/Pase_C"/>
</dbReference>
<dbReference type="Gene3D" id="3.40.50.300">
    <property type="entry name" value="P-loop containing nucleotide triphosphate hydrolases"/>
    <property type="match status" value="1"/>
</dbReference>
<organism evidence="2 3">
    <name type="scientific">Roseicyclus persicicus</name>
    <dbReference type="NCBI Taxonomy" id="2650661"/>
    <lineage>
        <taxon>Bacteria</taxon>
        <taxon>Pseudomonadati</taxon>
        <taxon>Pseudomonadota</taxon>
        <taxon>Alphaproteobacteria</taxon>
        <taxon>Rhodobacterales</taxon>
        <taxon>Roseobacteraceae</taxon>
        <taxon>Roseicyclus</taxon>
    </lineage>
</organism>
<dbReference type="Proteomes" id="UP000526408">
    <property type="component" value="Unassembled WGS sequence"/>
</dbReference>
<feature type="domain" description="HPr kinase/phosphorylase C-terminal" evidence="1">
    <location>
        <begin position="24"/>
        <end position="96"/>
    </location>
</feature>
<evidence type="ECO:0000313" key="2">
    <source>
        <dbReference type="EMBL" id="NKX42986.1"/>
    </source>
</evidence>
<dbReference type="RefSeq" id="WP_168621390.1">
    <property type="nucleotide sequence ID" value="NZ_JAAZQQ010000001.1"/>
</dbReference>
<dbReference type="SUPFAM" id="SSF53795">
    <property type="entry name" value="PEP carboxykinase-like"/>
    <property type="match status" value="1"/>
</dbReference>
<evidence type="ECO:0000313" key="3">
    <source>
        <dbReference type="Proteomes" id="UP000526408"/>
    </source>
</evidence>
<dbReference type="AlphaFoldDB" id="A0A7X6GX86"/>
<dbReference type="Pfam" id="PF07475">
    <property type="entry name" value="Hpr_kinase_C"/>
    <property type="match status" value="1"/>
</dbReference>